<dbReference type="InterPro" id="IPR043128">
    <property type="entry name" value="Rev_trsase/Diguanyl_cyclase"/>
</dbReference>
<keyword evidence="3" id="KW-0808">Transferase</keyword>
<gene>
    <name evidence="3" type="ORF">Tci_026209</name>
</gene>
<dbReference type="Gene3D" id="2.40.70.10">
    <property type="entry name" value="Acid Proteases"/>
    <property type="match status" value="1"/>
</dbReference>
<dbReference type="GO" id="GO:0015074">
    <property type="term" value="P:DNA integration"/>
    <property type="evidence" value="ECO:0007669"/>
    <property type="project" value="InterPro"/>
</dbReference>
<feature type="region of interest" description="Disordered" evidence="1">
    <location>
        <begin position="1"/>
        <end position="22"/>
    </location>
</feature>
<dbReference type="InterPro" id="IPR043502">
    <property type="entry name" value="DNA/RNA_pol_sf"/>
</dbReference>
<protein>
    <submittedName>
        <fullName evidence="3">DNA-directed DNA polymerase</fullName>
    </submittedName>
</protein>
<dbReference type="GO" id="GO:0003887">
    <property type="term" value="F:DNA-directed DNA polymerase activity"/>
    <property type="evidence" value="ECO:0007669"/>
    <property type="project" value="UniProtKB-KW"/>
</dbReference>
<dbReference type="Gene3D" id="3.30.420.10">
    <property type="entry name" value="Ribonuclease H-like superfamily/Ribonuclease H"/>
    <property type="match status" value="1"/>
</dbReference>
<evidence type="ECO:0000256" key="1">
    <source>
        <dbReference type="SAM" id="MobiDB-lite"/>
    </source>
</evidence>
<dbReference type="PROSITE" id="PS50994">
    <property type="entry name" value="INTEGRASE"/>
    <property type="match status" value="1"/>
</dbReference>
<dbReference type="InterPro" id="IPR036397">
    <property type="entry name" value="RNaseH_sf"/>
</dbReference>
<evidence type="ECO:0000259" key="2">
    <source>
        <dbReference type="PROSITE" id="PS50994"/>
    </source>
</evidence>
<keyword evidence="3" id="KW-0548">Nucleotidyltransferase</keyword>
<accession>A0A6L2KX43</accession>
<name>A0A6L2KX43_TANCI</name>
<proteinExistence type="predicted"/>
<dbReference type="InterPro" id="IPR021109">
    <property type="entry name" value="Peptidase_aspartic_dom_sf"/>
</dbReference>
<sequence>MRTRSQSRNNFPQQEASPAIVKPLRIELPFQEDQFQEDPLKDPPEVPMADNRTMAELLQAPTEGYEDTIIISEIAANNFELKHSLINLVQNKQFFRHDKEDPDAHIRYFNKITSMMRVPNFFPPSKTTNLHNEIMGFQQRFDESFYEAWDRFNDLLRICPHHAFFELRQLDTFSNALNVNDQDSLNSTAGGNFLDKMPRECLKIIESKSKVRQSRAKAVVAKVSTSSSTLAISSDVAELKDMVRALLLDKKNQSSAIALSPTPAPVKAVEPNCVTCGGAHSYQNCSATSGNVYRDNIQDGVAYQGATIPTPSKFMKQGTKVTKDQVQTSSSQSTAPVQPLVVQSKTQTLVSETVVAPEGLSLLELTPTCMTLKLADHSVYKPIGIAKDVSVKVGVFHFPADFVVVDFKADPRVPLILRRCFLKTGRALIDVHKCELTLRIENEAITYNLDQTSRYSANYNQMMANKIDVIDMACEDDFLLFEEADAFLVLEDDPNLPKFNPFYYDSEGDILLLEGILNSEPLPPLPNHEQYMPSFKKELKVCKAKTVKSFVNEPFEVELKDLPPHLEYAFLKGDNKLPVIIAKELGDEEKSALIKVEKLLDAGLIYPISDSLWVSPVHCVPKNGGFTVVENEENELIPTRLVTGWRGTNTIVSSMVSLDKILQKCEDTNLCLNWEKSHFMVKEGIVLGHKISKNGIEVDKAKVDVIAKLPHPTTVKDFANYHMGNFIVKAKALLTNDARVVCNFLKSLFARFGAPRAIISDRGTHFFNDQFAKVMLKYGVTHRLSTAYHPQASGQVEDCLDCNDSPALSFCPSFTQLHILGFILGIHLLHLAGSQPMLKSSYKAEAGVIISIPPLVGGVADVVVEIKGTVLTTDEDDDIILQDTIQLSLAEQKSHEELEAKQNKEKVKEHLMAEEIKKLVKGMENIEENVEVDRSTIRKNNNQNDLGTRSTIIWERVHDFHLVVESYQQKVNLTAPIITFPGSEKYEVFFIVSEPVYGIIHENSKKENQVMRHQEIHNFFDATLKRVLEGLKSYNNDVKHSYVTLSLSKKDVEYLQVF</sequence>
<dbReference type="EMBL" id="BKCJ010003300">
    <property type="protein sequence ID" value="GEU54231.1"/>
    <property type="molecule type" value="Genomic_DNA"/>
</dbReference>
<dbReference type="AlphaFoldDB" id="A0A6L2KX43"/>
<dbReference type="GO" id="GO:0003676">
    <property type="term" value="F:nucleic acid binding"/>
    <property type="evidence" value="ECO:0007669"/>
    <property type="project" value="InterPro"/>
</dbReference>
<dbReference type="InterPro" id="IPR012337">
    <property type="entry name" value="RNaseH-like_sf"/>
</dbReference>
<comment type="caution">
    <text evidence="3">The sequence shown here is derived from an EMBL/GenBank/DDBJ whole genome shotgun (WGS) entry which is preliminary data.</text>
</comment>
<feature type="domain" description="Integrase catalytic" evidence="2">
    <location>
        <begin position="687"/>
        <end position="797"/>
    </location>
</feature>
<reference evidence="3" key="1">
    <citation type="journal article" date="2019" name="Sci. Rep.">
        <title>Draft genome of Tanacetum cinerariifolium, the natural source of mosquito coil.</title>
        <authorList>
            <person name="Yamashiro T."/>
            <person name="Shiraishi A."/>
            <person name="Satake H."/>
            <person name="Nakayama K."/>
        </authorList>
    </citation>
    <scope>NUCLEOTIDE SEQUENCE</scope>
</reference>
<keyword evidence="3" id="KW-0239">DNA-directed DNA polymerase</keyword>
<dbReference type="InterPro" id="IPR001584">
    <property type="entry name" value="Integrase_cat-core"/>
</dbReference>
<dbReference type="PANTHER" id="PTHR33067:SF9">
    <property type="entry name" value="RNA-DIRECTED DNA POLYMERASE"/>
    <property type="match status" value="1"/>
</dbReference>
<feature type="compositionally biased region" description="Polar residues" evidence="1">
    <location>
        <begin position="1"/>
        <end position="16"/>
    </location>
</feature>
<dbReference type="SUPFAM" id="SSF53098">
    <property type="entry name" value="Ribonuclease H-like"/>
    <property type="match status" value="1"/>
</dbReference>
<dbReference type="Pfam" id="PF03732">
    <property type="entry name" value="Retrotrans_gag"/>
    <property type="match status" value="1"/>
</dbReference>
<dbReference type="Gene3D" id="3.30.70.270">
    <property type="match status" value="1"/>
</dbReference>
<dbReference type="SUPFAM" id="SSF56672">
    <property type="entry name" value="DNA/RNA polymerases"/>
    <property type="match status" value="1"/>
</dbReference>
<organism evidence="3">
    <name type="scientific">Tanacetum cinerariifolium</name>
    <name type="common">Dalmatian daisy</name>
    <name type="synonym">Chrysanthemum cinerariifolium</name>
    <dbReference type="NCBI Taxonomy" id="118510"/>
    <lineage>
        <taxon>Eukaryota</taxon>
        <taxon>Viridiplantae</taxon>
        <taxon>Streptophyta</taxon>
        <taxon>Embryophyta</taxon>
        <taxon>Tracheophyta</taxon>
        <taxon>Spermatophyta</taxon>
        <taxon>Magnoliopsida</taxon>
        <taxon>eudicotyledons</taxon>
        <taxon>Gunneridae</taxon>
        <taxon>Pentapetalae</taxon>
        <taxon>asterids</taxon>
        <taxon>campanulids</taxon>
        <taxon>Asterales</taxon>
        <taxon>Asteraceae</taxon>
        <taxon>Asteroideae</taxon>
        <taxon>Anthemideae</taxon>
        <taxon>Anthemidinae</taxon>
        <taxon>Tanacetum</taxon>
    </lineage>
</organism>
<dbReference type="PANTHER" id="PTHR33067">
    <property type="entry name" value="RNA-DIRECTED DNA POLYMERASE-RELATED"/>
    <property type="match status" value="1"/>
</dbReference>
<dbReference type="CDD" id="cd00303">
    <property type="entry name" value="retropepsin_like"/>
    <property type="match status" value="1"/>
</dbReference>
<dbReference type="Pfam" id="PF00665">
    <property type="entry name" value="rve"/>
    <property type="match status" value="1"/>
</dbReference>
<dbReference type="InterPro" id="IPR005162">
    <property type="entry name" value="Retrotrans_gag_dom"/>
</dbReference>
<evidence type="ECO:0000313" key="3">
    <source>
        <dbReference type="EMBL" id="GEU54231.1"/>
    </source>
</evidence>